<comment type="caution">
    <text evidence="1">The sequence shown here is derived from an EMBL/GenBank/DDBJ whole genome shotgun (WGS) entry which is preliminary data.</text>
</comment>
<keyword evidence="2" id="KW-1185">Reference proteome</keyword>
<protein>
    <submittedName>
        <fullName evidence="1">Uncharacterized protein</fullName>
    </submittedName>
</protein>
<gene>
    <name evidence="1" type="ORF">CCH79_00018289</name>
</gene>
<organism evidence="1 2">
    <name type="scientific">Gambusia affinis</name>
    <name type="common">Western mosquitofish</name>
    <name type="synonym">Heterandria affinis</name>
    <dbReference type="NCBI Taxonomy" id="33528"/>
    <lineage>
        <taxon>Eukaryota</taxon>
        <taxon>Metazoa</taxon>
        <taxon>Chordata</taxon>
        <taxon>Craniata</taxon>
        <taxon>Vertebrata</taxon>
        <taxon>Euteleostomi</taxon>
        <taxon>Actinopterygii</taxon>
        <taxon>Neopterygii</taxon>
        <taxon>Teleostei</taxon>
        <taxon>Neoteleostei</taxon>
        <taxon>Acanthomorphata</taxon>
        <taxon>Ovalentaria</taxon>
        <taxon>Atherinomorphae</taxon>
        <taxon>Cyprinodontiformes</taxon>
        <taxon>Poeciliidae</taxon>
        <taxon>Poeciliinae</taxon>
        <taxon>Gambusia</taxon>
    </lineage>
</organism>
<proteinExistence type="predicted"/>
<dbReference type="Proteomes" id="UP000250572">
    <property type="component" value="Unassembled WGS sequence"/>
</dbReference>
<accession>A0A315VXV3</accession>
<reference evidence="1 2" key="1">
    <citation type="journal article" date="2018" name="G3 (Bethesda)">
        <title>A High-Quality Reference Genome for the Invasive Mosquitofish Gambusia affinis Using a Chicago Library.</title>
        <authorList>
            <person name="Hoffberg S.L."/>
            <person name="Troendle N.J."/>
            <person name="Glenn T.C."/>
            <person name="Mahmud O."/>
            <person name="Louha S."/>
            <person name="Chalopin D."/>
            <person name="Bennetzen J.L."/>
            <person name="Mauricio R."/>
        </authorList>
    </citation>
    <scope>NUCLEOTIDE SEQUENCE [LARGE SCALE GENOMIC DNA]</scope>
    <source>
        <strain evidence="1">NE01/NJP1002.9</strain>
        <tissue evidence="1">Muscle</tissue>
    </source>
</reference>
<evidence type="ECO:0000313" key="2">
    <source>
        <dbReference type="Proteomes" id="UP000250572"/>
    </source>
</evidence>
<dbReference type="EMBL" id="NHOQ01000945">
    <property type="protein sequence ID" value="PWA28123.1"/>
    <property type="molecule type" value="Genomic_DNA"/>
</dbReference>
<name>A0A315VXV3_GAMAF</name>
<sequence length="52" mass="5569">MEQSNVQDPVPLAGPGSKVAATTSFLLVLLGIELRGTAGPYKLTWHQSMTTR</sequence>
<evidence type="ECO:0000313" key="1">
    <source>
        <dbReference type="EMBL" id="PWA28123.1"/>
    </source>
</evidence>
<dbReference type="AlphaFoldDB" id="A0A315VXV3"/>